<name>A0A1I3N7F6_9BACT</name>
<evidence type="ECO:0000313" key="2">
    <source>
        <dbReference type="EMBL" id="SFJ05188.1"/>
    </source>
</evidence>
<protein>
    <submittedName>
        <fullName evidence="2">Predicted nucleotidyltransferase</fullName>
    </submittedName>
</protein>
<feature type="domain" description="Polymerase beta nucleotidyltransferase" evidence="1">
    <location>
        <begin position="14"/>
        <end position="106"/>
    </location>
</feature>
<keyword evidence="2" id="KW-0808">Transferase</keyword>
<dbReference type="GO" id="GO:0016740">
    <property type="term" value="F:transferase activity"/>
    <property type="evidence" value="ECO:0007669"/>
    <property type="project" value="UniProtKB-KW"/>
</dbReference>
<reference evidence="3" key="1">
    <citation type="submission" date="2016-10" db="EMBL/GenBank/DDBJ databases">
        <authorList>
            <person name="Varghese N."/>
            <person name="Submissions S."/>
        </authorList>
    </citation>
    <scope>NUCLEOTIDE SEQUENCE [LARGE SCALE GENOMIC DNA]</scope>
    <source>
        <strain evidence="3">DSM 5918</strain>
    </source>
</reference>
<dbReference type="InterPro" id="IPR052930">
    <property type="entry name" value="TA_antitoxin_MntA"/>
</dbReference>
<dbReference type="InterPro" id="IPR043519">
    <property type="entry name" value="NT_sf"/>
</dbReference>
<dbReference type="OrthoDB" id="5471608at2"/>
<evidence type="ECO:0000259" key="1">
    <source>
        <dbReference type="Pfam" id="PF18765"/>
    </source>
</evidence>
<gene>
    <name evidence="2" type="ORF">SAMN04488082_101200</name>
</gene>
<dbReference type="Pfam" id="PF18765">
    <property type="entry name" value="Polbeta"/>
    <property type="match status" value="1"/>
</dbReference>
<keyword evidence="3" id="KW-1185">Reference proteome</keyword>
<dbReference type="SUPFAM" id="SSF81301">
    <property type="entry name" value="Nucleotidyltransferase"/>
    <property type="match status" value="1"/>
</dbReference>
<dbReference type="PANTHER" id="PTHR43852:SF3">
    <property type="entry name" value="NUCLEOTIDYLTRANSFERASE"/>
    <property type="match status" value="1"/>
</dbReference>
<dbReference type="AlphaFoldDB" id="A0A1I3N7F6"/>
<dbReference type="PANTHER" id="PTHR43852">
    <property type="entry name" value="NUCLEOTIDYLTRANSFERASE"/>
    <property type="match status" value="1"/>
</dbReference>
<dbReference type="Gene3D" id="3.30.460.10">
    <property type="entry name" value="Beta Polymerase, domain 2"/>
    <property type="match status" value="1"/>
</dbReference>
<dbReference type="STRING" id="52560.SAMN04488082_101200"/>
<organism evidence="2 3">
    <name type="scientific">Desulfomicrobium apsheronum</name>
    <dbReference type="NCBI Taxonomy" id="52560"/>
    <lineage>
        <taxon>Bacteria</taxon>
        <taxon>Pseudomonadati</taxon>
        <taxon>Thermodesulfobacteriota</taxon>
        <taxon>Desulfovibrionia</taxon>
        <taxon>Desulfovibrionales</taxon>
        <taxon>Desulfomicrobiaceae</taxon>
        <taxon>Desulfomicrobium</taxon>
    </lineage>
</organism>
<sequence>MNSLSEELIDTLKRIESIALGSFTIDAMYLYGSRARGAARPDSDWDVGVLFSDYLADPVERALRPQELEALLERELKMYGLMSVVDIENVPPPLQWNIINGRRFFDRGVPRVRRVEGAITSRIEKDYSHA</sequence>
<proteinExistence type="predicted"/>
<evidence type="ECO:0000313" key="3">
    <source>
        <dbReference type="Proteomes" id="UP000198635"/>
    </source>
</evidence>
<dbReference type="EMBL" id="FORX01000001">
    <property type="protein sequence ID" value="SFJ05188.1"/>
    <property type="molecule type" value="Genomic_DNA"/>
</dbReference>
<accession>A0A1I3N7F6</accession>
<dbReference type="InterPro" id="IPR041633">
    <property type="entry name" value="Polbeta"/>
</dbReference>
<dbReference type="Proteomes" id="UP000198635">
    <property type="component" value="Unassembled WGS sequence"/>
</dbReference>
<dbReference type="CDD" id="cd05403">
    <property type="entry name" value="NT_KNTase_like"/>
    <property type="match status" value="1"/>
</dbReference>